<evidence type="ECO:0000259" key="2">
    <source>
        <dbReference type="Pfam" id="PF00326"/>
    </source>
</evidence>
<dbReference type="PANTHER" id="PTHR42776:SF27">
    <property type="entry name" value="DIPEPTIDYL PEPTIDASE FAMILY MEMBER 6"/>
    <property type="match status" value="1"/>
</dbReference>
<dbReference type="InterPro" id="IPR002470">
    <property type="entry name" value="Peptidase_S9A"/>
</dbReference>
<dbReference type="GO" id="GO:0006508">
    <property type="term" value="P:proteolysis"/>
    <property type="evidence" value="ECO:0007669"/>
    <property type="project" value="InterPro"/>
</dbReference>
<dbReference type="AlphaFoldDB" id="A0A2C9ZTZ0"/>
<dbReference type="PRINTS" id="PR00862">
    <property type="entry name" value="PROLIGOPTASE"/>
</dbReference>
<dbReference type="GO" id="GO:0004252">
    <property type="term" value="F:serine-type endopeptidase activity"/>
    <property type="evidence" value="ECO:0007669"/>
    <property type="project" value="InterPro"/>
</dbReference>
<dbReference type="OrthoDB" id="9812921at2"/>
<dbReference type="InterPro" id="IPR011042">
    <property type="entry name" value="6-blade_b-propeller_TolB-like"/>
</dbReference>
<dbReference type="Gene3D" id="2.120.10.30">
    <property type="entry name" value="TolB, C-terminal domain"/>
    <property type="match status" value="1"/>
</dbReference>
<proteinExistence type="predicted"/>
<keyword evidence="5" id="KW-1185">Reference proteome</keyword>
<dbReference type="Pfam" id="PF00326">
    <property type="entry name" value="Peptidase_S9"/>
    <property type="match status" value="1"/>
</dbReference>
<organism evidence="4 5">
    <name type="scientific">Hymenobacter crusticola</name>
    <dbReference type="NCBI Taxonomy" id="1770526"/>
    <lineage>
        <taxon>Bacteria</taxon>
        <taxon>Pseudomonadati</taxon>
        <taxon>Bacteroidota</taxon>
        <taxon>Cytophagia</taxon>
        <taxon>Cytophagales</taxon>
        <taxon>Hymenobacteraceae</taxon>
        <taxon>Hymenobacter</taxon>
    </lineage>
</organism>
<gene>
    <name evidence="4" type="ORF">BXP70_25270</name>
</gene>
<dbReference type="InterPro" id="IPR029058">
    <property type="entry name" value="AB_hydrolase_fold"/>
</dbReference>
<dbReference type="SUPFAM" id="SSF53474">
    <property type="entry name" value="alpha/beta-Hydrolases"/>
    <property type="match status" value="1"/>
</dbReference>
<dbReference type="InterPro" id="IPR001375">
    <property type="entry name" value="Peptidase_S9_cat"/>
</dbReference>
<comment type="caution">
    <text evidence="4">The sequence shown here is derived from an EMBL/GenBank/DDBJ whole genome shotgun (WGS) entry which is preliminary data.</text>
</comment>
<evidence type="ECO:0000313" key="4">
    <source>
        <dbReference type="EMBL" id="OUJ70184.1"/>
    </source>
</evidence>
<dbReference type="PANTHER" id="PTHR42776">
    <property type="entry name" value="SERINE PEPTIDASE S9 FAMILY MEMBER"/>
    <property type="match status" value="1"/>
</dbReference>
<dbReference type="SUPFAM" id="SSF82171">
    <property type="entry name" value="DPP6 N-terminal domain-like"/>
    <property type="match status" value="1"/>
</dbReference>
<evidence type="ECO:0000259" key="3">
    <source>
        <dbReference type="Pfam" id="PF00930"/>
    </source>
</evidence>
<reference evidence="4 5" key="1">
    <citation type="submission" date="2017-01" db="EMBL/GenBank/DDBJ databases">
        <title>A new Hymenobacter.</title>
        <authorList>
            <person name="Liang Y."/>
            <person name="Feng F."/>
        </authorList>
    </citation>
    <scope>NUCLEOTIDE SEQUENCE [LARGE SCALE GENOMIC DNA]</scope>
    <source>
        <strain evidence="4">MIMBbqt21</strain>
    </source>
</reference>
<accession>A0A2C9ZTZ0</accession>
<name>A0A2C9ZTZ0_9BACT</name>
<sequence>MERIPAPSTELRERLSTYQNARSAAFLAWAPQGGIYISTRFAEAAQVHHVATPGADRRQLTFFPEPVGGASVSPDTKQQGFVFSKDVGGNENRQNYWFSTQTSQYTLLTDGKSQNGSVHWSRRGDRYAYNSTRRNGRDYDLYLAPLGNPKQEKMLVQVQGDWDILDWSPDDQSMLALEYISANESRLHLVDVATGKAKQLHTSDQKISYGSTFFSEDGKGLYLTSDEGTEFHTLRYYDLASGKQTPLTASLNWDVSDLDVAPKGDLLAFAVNADGYSELYLLNTKTRKYEAVKNVPRGILGGLTFSPDGQKLAYTYSDARTAGDVYSLDVKSGAITRWTQSEIGGINASKLVAPTLIHYPTFDQVNGKPRQIPAFVYKPTKINGKAPVIINIHGGPEGQSRPGFDPSTQYMVNELGTAVIFPNVRGSEGYGKTYLALDNGMKREESVQDIGKLLDWIATQPDLDPSRVAVYGGSYGGYMVLACMTHFNDRLRAGIDVVGISNFVTFLQNTSPYRQDLRRAEYGDERQPAMRAFLEKTAPLNNVQKITKPMMIVQGRNDPRVPYTEAEQMLAALKKNGNDAWFMMAKDEGHGFRKKSNRDYQSAAMSEFIQQYVVSPPLK</sequence>
<dbReference type="Gene3D" id="2.130.10.10">
    <property type="entry name" value="YVTN repeat-like/Quinoprotein amine dehydrogenase"/>
    <property type="match status" value="1"/>
</dbReference>
<feature type="domain" description="Dipeptidylpeptidase IV N-terminal" evidence="3">
    <location>
        <begin position="165"/>
        <end position="320"/>
    </location>
</feature>
<dbReference type="Gene3D" id="3.40.50.1820">
    <property type="entry name" value="alpha/beta hydrolase"/>
    <property type="match status" value="1"/>
</dbReference>
<evidence type="ECO:0008006" key="6">
    <source>
        <dbReference type="Google" id="ProtNLM"/>
    </source>
</evidence>
<dbReference type="Pfam" id="PF00930">
    <property type="entry name" value="DPPIV_N"/>
    <property type="match status" value="1"/>
</dbReference>
<dbReference type="InterPro" id="IPR002469">
    <property type="entry name" value="Peptidase_S9B_N"/>
</dbReference>
<evidence type="ECO:0000313" key="5">
    <source>
        <dbReference type="Proteomes" id="UP000194873"/>
    </source>
</evidence>
<dbReference type="EMBL" id="MTSE01000026">
    <property type="protein sequence ID" value="OUJ70184.1"/>
    <property type="molecule type" value="Genomic_DNA"/>
</dbReference>
<dbReference type="Proteomes" id="UP000194873">
    <property type="component" value="Unassembled WGS sequence"/>
</dbReference>
<dbReference type="InterPro" id="IPR015943">
    <property type="entry name" value="WD40/YVTN_repeat-like_dom_sf"/>
</dbReference>
<keyword evidence="1" id="KW-0378">Hydrolase</keyword>
<feature type="domain" description="Peptidase S9 prolyl oligopeptidase catalytic" evidence="2">
    <location>
        <begin position="404"/>
        <end position="613"/>
    </location>
</feature>
<protein>
    <recommendedName>
        <fullName evidence="6">Peptidase S9, prolyl oligopeptidase</fullName>
    </recommendedName>
</protein>
<evidence type="ECO:0000256" key="1">
    <source>
        <dbReference type="ARBA" id="ARBA00022801"/>
    </source>
</evidence>